<dbReference type="GeneID" id="61383639"/>
<protein>
    <recommendedName>
        <fullName evidence="2">Single-stranded DNA-binding protein</fullName>
    </recommendedName>
</protein>
<dbReference type="InterPro" id="IPR012340">
    <property type="entry name" value="NA-bd_OB-fold"/>
</dbReference>
<dbReference type="RefSeq" id="WP_048255158.1">
    <property type="nucleotide sequence ID" value="NZ_CP020388.1"/>
</dbReference>
<proteinExistence type="predicted"/>
<dbReference type="Proteomes" id="UP001236270">
    <property type="component" value="Unassembled WGS sequence"/>
</dbReference>
<dbReference type="Pfam" id="PF00436">
    <property type="entry name" value="SSB"/>
    <property type="match status" value="1"/>
</dbReference>
<dbReference type="InterPro" id="IPR000424">
    <property type="entry name" value="Primosome_PriB/ssb"/>
</dbReference>
<reference evidence="4" key="1">
    <citation type="submission" date="2023-08" db="EMBL/GenBank/DDBJ databases">
        <title>WGS of pathogenic bacterial species, Los Angeles County Public Health Laboratories.</title>
        <authorList>
            <person name="Garrigues J.M."/>
            <person name="Green N.M."/>
        </authorList>
    </citation>
    <scope>NUCLEOTIDE SEQUENCE</scope>
    <source>
        <strain evidence="4">LACPHL-BACT-2023-00068</strain>
    </source>
</reference>
<evidence type="ECO:0000256" key="2">
    <source>
        <dbReference type="PIRNR" id="PIRNR002070"/>
    </source>
</evidence>
<keyword evidence="1 2" id="KW-0238">DNA-binding</keyword>
<name>A0AAW8HVN7_PLUGE</name>
<dbReference type="SUPFAM" id="SSF50249">
    <property type="entry name" value="Nucleic acid-binding proteins"/>
    <property type="match status" value="1"/>
</dbReference>
<dbReference type="AlphaFoldDB" id="A0AAW8HVN7"/>
<organism evidence="4 5">
    <name type="scientific">Pluralibacter gergoviae</name>
    <name type="common">Enterobacter gergoviae</name>
    <dbReference type="NCBI Taxonomy" id="61647"/>
    <lineage>
        <taxon>Bacteria</taxon>
        <taxon>Pseudomonadati</taxon>
        <taxon>Pseudomonadota</taxon>
        <taxon>Gammaproteobacteria</taxon>
        <taxon>Enterobacterales</taxon>
        <taxon>Enterobacteriaceae</taxon>
        <taxon>Pluralibacter</taxon>
    </lineage>
</organism>
<dbReference type="PROSITE" id="PS50935">
    <property type="entry name" value="SSB"/>
    <property type="match status" value="1"/>
</dbReference>
<accession>A0AAW8HVN7</accession>
<dbReference type="InterPro" id="IPR011344">
    <property type="entry name" value="ssDNA-bd"/>
</dbReference>
<dbReference type="CDD" id="cd04496">
    <property type="entry name" value="SSB_OBF"/>
    <property type="match status" value="1"/>
</dbReference>
<evidence type="ECO:0000313" key="4">
    <source>
        <dbReference type="EMBL" id="MDQ2312435.1"/>
    </source>
</evidence>
<comment type="caution">
    <text evidence="4">The sequence shown here is derived from an EMBL/GenBank/DDBJ whole genome shotgun (WGS) entry which is preliminary data.</text>
</comment>
<dbReference type="PIRSF" id="PIRSF002070">
    <property type="entry name" value="SSB"/>
    <property type="match status" value="1"/>
</dbReference>
<evidence type="ECO:0000256" key="1">
    <source>
        <dbReference type="ARBA" id="ARBA00023125"/>
    </source>
</evidence>
<evidence type="ECO:0000256" key="3">
    <source>
        <dbReference type="SAM" id="MobiDB-lite"/>
    </source>
</evidence>
<dbReference type="GO" id="GO:0006260">
    <property type="term" value="P:DNA replication"/>
    <property type="evidence" value="ECO:0007669"/>
    <property type="project" value="InterPro"/>
</dbReference>
<gene>
    <name evidence="4" type="ORF">RBJ30_25650</name>
</gene>
<sequence>MTAQISAYGRLVADPQTRTTNSGTSMTMARLAVALPCNAAENGEATFWLGVIAFGKQADALAKHQKGELVSVAGNMQLNQWTGKDGGTQQGYQVLADSVIRARTVRPGGKTGQKGQATDALRRAQQQPPAPGYEDYDQTPPYDEHPPF</sequence>
<dbReference type="GO" id="GO:0003697">
    <property type="term" value="F:single-stranded DNA binding"/>
    <property type="evidence" value="ECO:0007669"/>
    <property type="project" value="InterPro"/>
</dbReference>
<evidence type="ECO:0000313" key="5">
    <source>
        <dbReference type="Proteomes" id="UP001236270"/>
    </source>
</evidence>
<feature type="region of interest" description="Disordered" evidence="3">
    <location>
        <begin position="103"/>
        <end position="148"/>
    </location>
</feature>
<dbReference type="EMBL" id="JAVDNV010000030">
    <property type="protein sequence ID" value="MDQ2312435.1"/>
    <property type="molecule type" value="Genomic_DNA"/>
</dbReference>
<dbReference type="Gene3D" id="2.40.50.140">
    <property type="entry name" value="Nucleic acid-binding proteins"/>
    <property type="match status" value="1"/>
</dbReference>